<organism evidence="15 16">
    <name type="scientific">Saxophila tyrrhenica</name>
    <dbReference type="NCBI Taxonomy" id="1690608"/>
    <lineage>
        <taxon>Eukaryota</taxon>
        <taxon>Fungi</taxon>
        <taxon>Dikarya</taxon>
        <taxon>Ascomycota</taxon>
        <taxon>Pezizomycotina</taxon>
        <taxon>Dothideomycetes</taxon>
        <taxon>Dothideomycetidae</taxon>
        <taxon>Mycosphaerellales</taxon>
        <taxon>Extremaceae</taxon>
        <taxon>Saxophila</taxon>
    </lineage>
</organism>
<dbReference type="Pfam" id="PF13023">
    <property type="entry name" value="HD_3"/>
    <property type="match status" value="1"/>
</dbReference>
<evidence type="ECO:0000259" key="14">
    <source>
        <dbReference type="SMART" id="SM00471"/>
    </source>
</evidence>
<comment type="cofactor">
    <cofactor evidence="2">
        <name>Mn(2+)</name>
        <dbReference type="ChEBI" id="CHEBI:29035"/>
    </cofactor>
</comment>
<comment type="caution">
    <text evidence="15">The sequence shown here is derived from an EMBL/GenBank/DDBJ whole genome shotgun (WGS) entry which is preliminary data.</text>
</comment>
<dbReference type="EMBL" id="JAVRRT010000012">
    <property type="protein sequence ID" value="KAK5167045.1"/>
    <property type="molecule type" value="Genomic_DNA"/>
</dbReference>
<comment type="similarity">
    <text evidence="6">Belongs to the HDDC2 family.</text>
</comment>
<comment type="subunit">
    <text evidence="7">Homodimer.</text>
</comment>
<keyword evidence="10" id="KW-0378">Hydrolase</keyword>
<dbReference type="PANTHER" id="PTHR11845:SF13">
    <property type="entry name" value="5'-DEOXYNUCLEOTIDASE HDDC2"/>
    <property type="match status" value="1"/>
</dbReference>
<dbReference type="FunFam" id="1.10.3210.10:FF:000011">
    <property type="entry name" value="HD domain-containing protein 2"/>
    <property type="match status" value="1"/>
</dbReference>
<feature type="compositionally biased region" description="Polar residues" evidence="13">
    <location>
        <begin position="10"/>
        <end position="44"/>
    </location>
</feature>
<dbReference type="GO" id="GO:0009159">
    <property type="term" value="P:deoxyribonucleoside monophosphate catabolic process"/>
    <property type="evidence" value="ECO:0007669"/>
    <property type="project" value="UniProtKB-ARBA"/>
</dbReference>
<dbReference type="GO" id="GO:0046872">
    <property type="term" value="F:metal ion binding"/>
    <property type="evidence" value="ECO:0007669"/>
    <property type="project" value="UniProtKB-KW"/>
</dbReference>
<dbReference type="InterPro" id="IPR006674">
    <property type="entry name" value="HD_domain"/>
</dbReference>
<evidence type="ECO:0000256" key="12">
    <source>
        <dbReference type="ARBA" id="ARBA00023285"/>
    </source>
</evidence>
<dbReference type="Gene3D" id="1.10.3210.10">
    <property type="entry name" value="Hypothetical protein af1432"/>
    <property type="match status" value="1"/>
</dbReference>
<evidence type="ECO:0000313" key="15">
    <source>
        <dbReference type="EMBL" id="KAK5167045.1"/>
    </source>
</evidence>
<proteinExistence type="inferred from homology"/>
<dbReference type="GO" id="GO:0005737">
    <property type="term" value="C:cytoplasm"/>
    <property type="evidence" value="ECO:0007669"/>
    <property type="project" value="TreeGrafter"/>
</dbReference>
<protein>
    <recommendedName>
        <fullName evidence="8">5'-deoxynucleotidase</fullName>
        <ecNumber evidence="8">3.1.3.89</ecNumber>
    </recommendedName>
</protein>
<dbReference type="PANTHER" id="PTHR11845">
    <property type="entry name" value="5'-DEOXYNUCLEOTIDASE HDDC2"/>
    <property type="match status" value="1"/>
</dbReference>
<accession>A0AAV9P6U6</accession>
<dbReference type="AlphaFoldDB" id="A0AAV9P6U6"/>
<reference evidence="15 16" key="1">
    <citation type="submission" date="2023-08" db="EMBL/GenBank/DDBJ databases">
        <title>Black Yeasts Isolated from many extreme environments.</title>
        <authorList>
            <person name="Coleine C."/>
            <person name="Stajich J.E."/>
            <person name="Selbmann L."/>
        </authorList>
    </citation>
    <scope>NUCLEOTIDE SEQUENCE [LARGE SCALE GENOMIC DNA]</scope>
    <source>
        <strain evidence="15 16">CCFEE 5935</strain>
    </source>
</reference>
<dbReference type="RefSeq" id="XP_064656853.1">
    <property type="nucleotide sequence ID" value="XM_064805011.1"/>
</dbReference>
<evidence type="ECO:0000256" key="13">
    <source>
        <dbReference type="SAM" id="MobiDB-lite"/>
    </source>
</evidence>
<name>A0AAV9P6U6_9PEZI</name>
<comment type="cofactor">
    <cofactor evidence="4">
        <name>Mg(2+)</name>
        <dbReference type="ChEBI" id="CHEBI:18420"/>
    </cofactor>
</comment>
<dbReference type="EC" id="3.1.3.89" evidence="8"/>
<evidence type="ECO:0000256" key="10">
    <source>
        <dbReference type="ARBA" id="ARBA00022801"/>
    </source>
</evidence>
<evidence type="ECO:0000256" key="9">
    <source>
        <dbReference type="ARBA" id="ARBA00022723"/>
    </source>
</evidence>
<evidence type="ECO:0000313" key="16">
    <source>
        <dbReference type="Proteomes" id="UP001337655"/>
    </source>
</evidence>
<evidence type="ECO:0000256" key="4">
    <source>
        <dbReference type="ARBA" id="ARBA00001946"/>
    </source>
</evidence>
<dbReference type="GO" id="GO:0002953">
    <property type="term" value="F:5'-deoxynucleotidase activity"/>
    <property type="evidence" value="ECO:0007669"/>
    <property type="project" value="UniProtKB-EC"/>
</dbReference>
<comment type="function">
    <text evidence="5">Catalyzes the dephosphorylation of the nucleoside 5'-monophosphates deoxyadenosine monophosphate (dAMP), deoxycytidine monophosphate (dCMP), deoxyguanosine monophosphate (dGMP) and deoxythymidine monophosphate (dTMP).</text>
</comment>
<gene>
    <name evidence="15" type="ORF">LTR77_007774</name>
</gene>
<evidence type="ECO:0000256" key="11">
    <source>
        <dbReference type="ARBA" id="ARBA00022842"/>
    </source>
</evidence>
<evidence type="ECO:0000256" key="6">
    <source>
        <dbReference type="ARBA" id="ARBA00009999"/>
    </source>
</evidence>
<dbReference type="InterPro" id="IPR003607">
    <property type="entry name" value="HD/PDEase_dom"/>
</dbReference>
<dbReference type="InterPro" id="IPR039356">
    <property type="entry name" value="YfbR/HDDC2"/>
</dbReference>
<dbReference type="SUPFAM" id="SSF109604">
    <property type="entry name" value="HD-domain/PDEase-like"/>
    <property type="match status" value="1"/>
</dbReference>
<comment type="catalytic activity">
    <reaction evidence="1">
        <text>a 2'-deoxyribonucleoside 5'-phosphate + H2O = a 2'-deoxyribonucleoside + phosphate</text>
        <dbReference type="Rhea" id="RHEA:36167"/>
        <dbReference type="ChEBI" id="CHEBI:15377"/>
        <dbReference type="ChEBI" id="CHEBI:18274"/>
        <dbReference type="ChEBI" id="CHEBI:43474"/>
        <dbReference type="ChEBI" id="CHEBI:65317"/>
        <dbReference type="EC" id="3.1.3.89"/>
    </reaction>
</comment>
<evidence type="ECO:0000256" key="3">
    <source>
        <dbReference type="ARBA" id="ARBA00001941"/>
    </source>
</evidence>
<dbReference type="Proteomes" id="UP001337655">
    <property type="component" value="Unassembled WGS sequence"/>
</dbReference>
<keyword evidence="11" id="KW-0460">Magnesium</keyword>
<dbReference type="GeneID" id="89929110"/>
<feature type="domain" description="HD/PDEase" evidence="14">
    <location>
        <begin position="71"/>
        <end position="194"/>
    </location>
</feature>
<comment type="cofactor">
    <cofactor evidence="3">
        <name>Co(2+)</name>
        <dbReference type="ChEBI" id="CHEBI:48828"/>
    </cofactor>
</comment>
<dbReference type="SMART" id="SM00471">
    <property type="entry name" value="HDc"/>
    <property type="match status" value="1"/>
</dbReference>
<keyword evidence="9" id="KW-0479">Metal-binding</keyword>
<feature type="region of interest" description="Disordered" evidence="13">
    <location>
        <begin position="1"/>
        <end position="47"/>
    </location>
</feature>
<evidence type="ECO:0000256" key="2">
    <source>
        <dbReference type="ARBA" id="ARBA00001936"/>
    </source>
</evidence>
<evidence type="ECO:0000256" key="5">
    <source>
        <dbReference type="ARBA" id="ARBA00004074"/>
    </source>
</evidence>
<evidence type="ECO:0000256" key="1">
    <source>
        <dbReference type="ARBA" id="ARBA00001638"/>
    </source>
</evidence>
<evidence type="ECO:0000256" key="7">
    <source>
        <dbReference type="ARBA" id="ARBA00011738"/>
    </source>
</evidence>
<keyword evidence="16" id="KW-1185">Reference proteome</keyword>
<keyword evidence="12" id="KW-0170">Cobalt</keyword>
<sequence>MAPNAVEEAVQSNRPPSSSSGVFTPSQADEQWTPNTVQPEQNSPSPLPFFHLLERLKTTKREGWRRFGIDHGESIADHMYRMSIITLLCPASLSSTLDIPRCTKMALIHDMAESLVGDITPVDGVTKGEKSRRESETMEYICQGLLGGVGGGEAGRGMREVWREYEDGETRESMFVHDVDKIELLLQMLEYERSHHGRIELGEFSHVAKRIAMPEVQAWAAELLAEREGFWATLGGKPKGVGEVSEERRRLQEAYYAGHGHGEVNGANGTAS</sequence>
<evidence type="ECO:0000256" key="8">
    <source>
        <dbReference type="ARBA" id="ARBA00012964"/>
    </source>
</evidence>